<accession>Q5SN03</accession>
<evidence type="ECO:0000313" key="4">
    <source>
        <dbReference type="Proteomes" id="UP000000763"/>
    </source>
</evidence>
<evidence type="ECO:0000313" key="3">
    <source>
        <dbReference type="EMBL" id="BAD72401.1"/>
    </source>
</evidence>
<reference evidence="4" key="3">
    <citation type="journal article" date="2008" name="Nucleic Acids Res.">
        <title>The rice annotation project database (RAP-DB): 2008 update.</title>
        <authorList>
            <consortium name="The rice annotation project (RAP)"/>
        </authorList>
    </citation>
    <scope>GENOME REANNOTATION</scope>
    <source>
        <strain evidence="4">cv. Nipponbare</strain>
    </source>
</reference>
<dbReference type="EMBL" id="AP003212">
    <property type="protein sequence ID" value="BAD72337.1"/>
    <property type="molecule type" value="Genomic_DNA"/>
</dbReference>
<dbReference type="AlphaFoldDB" id="Q5SN03"/>
<dbReference type="EMBL" id="AP003294">
    <property type="protein sequence ID" value="BAD72401.1"/>
    <property type="molecule type" value="Genomic_DNA"/>
</dbReference>
<reference evidence="3" key="1">
    <citation type="journal article" date="2002" name="Nature">
        <title>The genome sequence and structure of rice chromosome 1.</title>
        <authorList>
            <person name="Sasaki T."/>
            <person name="Matsumoto T."/>
            <person name="Yamamoto K."/>
            <person name="Sakata K."/>
            <person name="Baba T."/>
            <person name="Katayose Y."/>
            <person name="Wu J."/>
            <person name="Niimura Y."/>
            <person name="Cheng Z."/>
            <person name="Nagamura Y."/>
            <person name="Antonio B.A."/>
            <person name="Kanamori H."/>
            <person name="Hosokawa S."/>
            <person name="Masukawa M."/>
            <person name="Arikawa K."/>
            <person name="Chiden Y."/>
            <person name="Hayashi M."/>
            <person name="Okamoto M."/>
            <person name="Ando T."/>
            <person name="Aoki H."/>
            <person name="Arita K."/>
            <person name="Hamada M."/>
            <person name="Harada C."/>
            <person name="Hijishita S."/>
            <person name="Honda M."/>
            <person name="Ichikawa Y."/>
            <person name="Idonuma A."/>
            <person name="Iijima M."/>
            <person name="Ikeda M."/>
            <person name="Ikeno M."/>
            <person name="Itoh S."/>
            <person name="Itoh T."/>
            <person name="Itoh Y."/>
            <person name="Itoh Y."/>
            <person name="Iwabuchi A."/>
            <person name="Kamiya K."/>
            <person name="Karasawa W."/>
            <person name="Katagiri S."/>
            <person name="Kikuta A."/>
            <person name="Kobayashi N."/>
            <person name="Kono I."/>
            <person name="Machita K."/>
            <person name="Maehara T."/>
            <person name="Mizuno H."/>
            <person name="Mizubayashi T."/>
            <person name="Mukai Y."/>
            <person name="Nagasaki H."/>
            <person name="Nakashima M."/>
            <person name="Nakama Y."/>
            <person name="Nakamichi Y."/>
            <person name="Nakamura M."/>
            <person name="Namiki N."/>
            <person name="Negishi M."/>
            <person name="Ohta I."/>
            <person name="Ono N."/>
            <person name="Saji S."/>
            <person name="Sakai K."/>
            <person name="Shibata M."/>
            <person name="Shimokawa T."/>
            <person name="Shomura A."/>
            <person name="Song J."/>
            <person name="Takazaki Y."/>
            <person name="Terasawa K."/>
            <person name="Tsuji K."/>
            <person name="Waki K."/>
            <person name="Yamagata H."/>
            <person name="Yamane H."/>
            <person name="Yoshiki S."/>
            <person name="Yoshihara R."/>
            <person name="Yukawa K."/>
            <person name="Zhong H."/>
            <person name="Iwama H."/>
            <person name="Endo T."/>
            <person name="Ito H."/>
            <person name="Hahn J.H."/>
            <person name="Kim H.I."/>
            <person name="Eun M.Y."/>
            <person name="Yano M."/>
            <person name="Jiang J."/>
            <person name="Gojobori T."/>
        </authorList>
    </citation>
    <scope>NUCLEOTIDE SEQUENCE</scope>
</reference>
<organism evidence="3">
    <name type="scientific">Oryza sativa subsp. japonica</name>
    <name type="common">Rice</name>
    <dbReference type="NCBI Taxonomy" id="39947"/>
    <lineage>
        <taxon>Eukaryota</taxon>
        <taxon>Viridiplantae</taxon>
        <taxon>Streptophyta</taxon>
        <taxon>Embryophyta</taxon>
        <taxon>Tracheophyta</taxon>
        <taxon>Spermatophyta</taxon>
        <taxon>Magnoliopsida</taxon>
        <taxon>Liliopsida</taxon>
        <taxon>Poales</taxon>
        <taxon>Poaceae</taxon>
        <taxon>BOP clade</taxon>
        <taxon>Oryzoideae</taxon>
        <taxon>Oryzeae</taxon>
        <taxon>Oryzinae</taxon>
        <taxon>Oryza</taxon>
        <taxon>Oryza sativa</taxon>
    </lineage>
</organism>
<reference evidence="4" key="2">
    <citation type="journal article" date="2005" name="Nature">
        <title>The map-based sequence of the rice genome.</title>
        <authorList>
            <consortium name="International rice genome sequencing project (IRGSP)"/>
            <person name="Matsumoto T."/>
            <person name="Wu J."/>
            <person name="Kanamori H."/>
            <person name="Katayose Y."/>
            <person name="Fujisawa M."/>
            <person name="Namiki N."/>
            <person name="Mizuno H."/>
            <person name="Yamamoto K."/>
            <person name="Antonio B.A."/>
            <person name="Baba T."/>
            <person name="Sakata K."/>
            <person name="Nagamura Y."/>
            <person name="Aoki H."/>
            <person name="Arikawa K."/>
            <person name="Arita K."/>
            <person name="Bito T."/>
            <person name="Chiden Y."/>
            <person name="Fujitsuka N."/>
            <person name="Fukunaka R."/>
            <person name="Hamada M."/>
            <person name="Harada C."/>
            <person name="Hayashi A."/>
            <person name="Hijishita S."/>
            <person name="Honda M."/>
            <person name="Hosokawa S."/>
            <person name="Ichikawa Y."/>
            <person name="Idonuma A."/>
            <person name="Iijima M."/>
            <person name="Ikeda M."/>
            <person name="Ikeno M."/>
            <person name="Ito K."/>
            <person name="Ito S."/>
            <person name="Ito T."/>
            <person name="Ito Y."/>
            <person name="Ito Y."/>
            <person name="Iwabuchi A."/>
            <person name="Kamiya K."/>
            <person name="Karasawa W."/>
            <person name="Kurita K."/>
            <person name="Katagiri S."/>
            <person name="Kikuta A."/>
            <person name="Kobayashi H."/>
            <person name="Kobayashi N."/>
            <person name="Machita K."/>
            <person name="Maehara T."/>
            <person name="Masukawa M."/>
            <person name="Mizubayashi T."/>
            <person name="Mukai Y."/>
            <person name="Nagasaki H."/>
            <person name="Nagata Y."/>
            <person name="Naito S."/>
            <person name="Nakashima M."/>
            <person name="Nakama Y."/>
            <person name="Nakamichi Y."/>
            <person name="Nakamura M."/>
            <person name="Meguro A."/>
            <person name="Negishi M."/>
            <person name="Ohta I."/>
            <person name="Ohta T."/>
            <person name="Okamoto M."/>
            <person name="Ono N."/>
            <person name="Saji S."/>
            <person name="Sakaguchi M."/>
            <person name="Sakai K."/>
            <person name="Shibata M."/>
            <person name="Shimokawa T."/>
            <person name="Song J."/>
            <person name="Takazaki Y."/>
            <person name="Terasawa K."/>
            <person name="Tsugane M."/>
            <person name="Tsuji K."/>
            <person name="Ueda S."/>
            <person name="Waki K."/>
            <person name="Yamagata H."/>
            <person name="Yamamoto M."/>
            <person name="Yamamoto S."/>
            <person name="Yamane H."/>
            <person name="Yoshiki S."/>
            <person name="Yoshihara R."/>
            <person name="Yukawa K."/>
            <person name="Zhong H."/>
            <person name="Yano M."/>
            <person name="Yuan Q."/>
            <person name="Ouyang S."/>
            <person name="Liu J."/>
            <person name="Jones K.M."/>
            <person name="Gansberger K."/>
            <person name="Moffat K."/>
            <person name="Hill J."/>
            <person name="Bera J."/>
            <person name="Fadrosh D."/>
            <person name="Jin S."/>
            <person name="Johri S."/>
            <person name="Kim M."/>
            <person name="Overton L."/>
            <person name="Reardon M."/>
            <person name="Tsitrin T."/>
            <person name="Vuong H."/>
            <person name="Weaver B."/>
            <person name="Ciecko A."/>
            <person name="Tallon L."/>
            <person name="Jackson J."/>
            <person name="Pai G."/>
            <person name="Aken S.V."/>
            <person name="Utterback T."/>
            <person name="Reidmuller S."/>
            <person name="Feldblyum T."/>
            <person name="Hsiao J."/>
            <person name="Zismann V."/>
            <person name="Iobst S."/>
            <person name="de Vazeille A.R."/>
            <person name="Buell C.R."/>
            <person name="Ying K."/>
            <person name="Li Y."/>
            <person name="Lu T."/>
            <person name="Huang Y."/>
            <person name="Zhao Q."/>
            <person name="Feng Q."/>
            <person name="Zhang L."/>
            <person name="Zhu J."/>
            <person name="Weng Q."/>
            <person name="Mu J."/>
            <person name="Lu Y."/>
            <person name="Fan D."/>
            <person name="Liu Y."/>
            <person name="Guan J."/>
            <person name="Zhang Y."/>
            <person name="Yu S."/>
            <person name="Liu X."/>
            <person name="Zhang Y."/>
            <person name="Hong G."/>
            <person name="Han B."/>
            <person name="Choisne N."/>
            <person name="Demange N."/>
            <person name="Orjeda G."/>
            <person name="Samain S."/>
            <person name="Cattolico L."/>
            <person name="Pelletier E."/>
            <person name="Couloux A."/>
            <person name="Segurens B."/>
            <person name="Wincker P."/>
            <person name="D'Hont A."/>
            <person name="Scarpelli C."/>
            <person name="Weissenbach J."/>
            <person name="Salanoubat M."/>
            <person name="Quetier F."/>
            <person name="Yu Y."/>
            <person name="Kim H.R."/>
            <person name="Rambo T."/>
            <person name="Currie J."/>
            <person name="Collura K."/>
            <person name="Luo M."/>
            <person name="Yang T."/>
            <person name="Ammiraju J.S.S."/>
            <person name="Engler F."/>
            <person name="Soderlund C."/>
            <person name="Wing R.A."/>
            <person name="Palmer L.E."/>
            <person name="de la Bastide M."/>
            <person name="Spiegel L."/>
            <person name="Nascimento L."/>
            <person name="Zutavern T."/>
            <person name="O'Shaughnessy A."/>
            <person name="Dike S."/>
            <person name="Dedhia N."/>
            <person name="Preston R."/>
            <person name="Balija V."/>
            <person name="McCombie W.R."/>
            <person name="Chow T."/>
            <person name="Chen H."/>
            <person name="Chung M."/>
            <person name="Chen C."/>
            <person name="Shaw J."/>
            <person name="Wu H."/>
            <person name="Hsiao K."/>
            <person name="Chao Y."/>
            <person name="Chu M."/>
            <person name="Cheng C."/>
            <person name="Hour A."/>
            <person name="Lee P."/>
            <person name="Lin S."/>
            <person name="Lin Y."/>
            <person name="Liou J."/>
            <person name="Liu S."/>
            <person name="Hsing Y."/>
            <person name="Raghuvanshi S."/>
            <person name="Mohanty A."/>
            <person name="Bharti A.K."/>
            <person name="Gaur A."/>
            <person name="Gupta V."/>
            <person name="Kumar D."/>
            <person name="Ravi V."/>
            <person name="Vij S."/>
            <person name="Kapur A."/>
            <person name="Khurana P."/>
            <person name="Khurana P."/>
            <person name="Khurana J.P."/>
            <person name="Tyagi A.K."/>
            <person name="Gaikwad K."/>
            <person name="Singh A."/>
            <person name="Dalal V."/>
            <person name="Srivastava S."/>
            <person name="Dixit A."/>
            <person name="Pal A.K."/>
            <person name="Ghazi I.A."/>
            <person name="Yadav M."/>
            <person name="Pandit A."/>
            <person name="Bhargava A."/>
            <person name="Sureshbabu K."/>
            <person name="Batra K."/>
            <person name="Sharma T.R."/>
            <person name="Mohapatra T."/>
            <person name="Singh N.K."/>
            <person name="Messing J."/>
            <person name="Nelson A.B."/>
            <person name="Fuks G."/>
            <person name="Kavchok S."/>
            <person name="Keizer G."/>
            <person name="Linton E."/>
            <person name="Llaca V."/>
            <person name="Song R."/>
            <person name="Tanyolac B."/>
            <person name="Young S."/>
            <person name="Ho-Il K."/>
            <person name="Hahn J.H."/>
            <person name="Sangsakoo G."/>
            <person name="Vanavichit A."/>
            <person name="de Mattos Luiz.A.T."/>
            <person name="Zimmer P.D."/>
            <person name="Malone G."/>
            <person name="Dellagostin O."/>
            <person name="de Oliveira A.C."/>
            <person name="Bevan M."/>
            <person name="Bancroft I."/>
            <person name="Minx P."/>
            <person name="Cordum H."/>
            <person name="Wilson R."/>
            <person name="Cheng Z."/>
            <person name="Jin W."/>
            <person name="Jiang J."/>
            <person name="Leong S.A."/>
            <person name="Iwama H."/>
            <person name="Gojobori T."/>
            <person name="Itoh T."/>
            <person name="Niimura Y."/>
            <person name="Fujii Y."/>
            <person name="Habara T."/>
            <person name="Sakai H."/>
            <person name="Sato Y."/>
            <person name="Wilson G."/>
            <person name="Kumar K."/>
            <person name="McCouch S."/>
            <person name="Juretic N."/>
            <person name="Hoen D."/>
            <person name="Wright S."/>
            <person name="Bruskiewich R."/>
            <person name="Bureau T."/>
            <person name="Miyao A."/>
            <person name="Hirochika H."/>
            <person name="Nishikawa T."/>
            <person name="Kadowaki K."/>
            <person name="Sugiura M."/>
            <person name="Burr B."/>
            <person name="Sasaki T."/>
        </authorList>
    </citation>
    <scope>NUCLEOTIDE SEQUENCE [LARGE SCALE GENOMIC DNA]</scope>
    <source>
        <strain evidence="4">cv. Nipponbare</strain>
    </source>
</reference>
<proteinExistence type="predicted"/>
<feature type="region of interest" description="Disordered" evidence="1">
    <location>
        <begin position="1"/>
        <end position="34"/>
    </location>
</feature>
<evidence type="ECO:0000313" key="2">
    <source>
        <dbReference type="EMBL" id="BAD72337.1"/>
    </source>
</evidence>
<sequence length="61" mass="6339">MRAVKEEPGACLSPPADPARHGAAIAGSGRHGATAVGSRHCKATYYERGIEAPRDATATHR</sequence>
<name>Q5SN03_ORYSJ</name>
<dbReference type="Proteomes" id="UP000817658">
    <property type="component" value="Chromosome 1"/>
</dbReference>
<gene>
    <name evidence="2" type="ORF">OSJNBa0049H05.40</name>
    <name evidence="3" type="ORF">P0694A04.10</name>
</gene>
<dbReference type="Proteomes" id="UP000000763">
    <property type="component" value="Chromosome 1"/>
</dbReference>
<protein>
    <submittedName>
        <fullName evidence="3">Uncharacterized protein</fullName>
    </submittedName>
</protein>
<evidence type="ECO:0000256" key="1">
    <source>
        <dbReference type="SAM" id="MobiDB-lite"/>
    </source>
</evidence>